<dbReference type="EMBL" id="JBHSLD010000004">
    <property type="protein sequence ID" value="MFC5379799.1"/>
    <property type="molecule type" value="Genomic_DNA"/>
</dbReference>
<evidence type="ECO:0000256" key="1">
    <source>
        <dbReference type="SAM" id="MobiDB-lite"/>
    </source>
</evidence>
<dbReference type="RefSeq" id="WP_340269025.1">
    <property type="nucleotide sequence ID" value="NZ_JBBEOG010000003.1"/>
</dbReference>
<reference evidence="3" key="1">
    <citation type="journal article" date="2019" name="Int. J. Syst. Evol. Microbiol.">
        <title>The Global Catalogue of Microorganisms (GCM) 10K type strain sequencing project: providing services to taxonomists for standard genome sequencing and annotation.</title>
        <authorList>
            <consortium name="The Broad Institute Genomics Platform"/>
            <consortium name="The Broad Institute Genome Sequencing Center for Infectious Disease"/>
            <person name="Wu L."/>
            <person name="Ma J."/>
        </authorList>
    </citation>
    <scope>NUCLEOTIDE SEQUENCE [LARGE SCALE GENOMIC DNA]</scope>
    <source>
        <strain evidence="3">CCUG 43114</strain>
    </source>
</reference>
<evidence type="ECO:0000313" key="3">
    <source>
        <dbReference type="Proteomes" id="UP001596122"/>
    </source>
</evidence>
<feature type="region of interest" description="Disordered" evidence="1">
    <location>
        <begin position="255"/>
        <end position="275"/>
    </location>
</feature>
<dbReference type="Proteomes" id="UP001596122">
    <property type="component" value="Unassembled WGS sequence"/>
</dbReference>
<name>A0ABW0GJJ1_9MICO</name>
<evidence type="ECO:0000313" key="2">
    <source>
        <dbReference type="EMBL" id="MFC5379799.1"/>
    </source>
</evidence>
<accession>A0ABW0GJJ1</accession>
<gene>
    <name evidence="2" type="ORF">ACFPJ6_03240</name>
</gene>
<keyword evidence="3" id="KW-1185">Reference proteome</keyword>
<organism evidence="2 3">
    <name type="scientific">Aquipuribacter nitratireducens</name>
    <dbReference type="NCBI Taxonomy" id="650104"/>
    <lineage>
        <taxon>Bacteria</taxon>
        <taxon>Bacillati</taxon>
        <taxon>Actinomycetota</taxon>
        <taxon>Actinomycetes</taxon>
        <taxon>Micrococcales</taxon>
        <taxon>Intrasporangiaceae</taxon>
        <taxon>Aquipuribacter</taxon>
    </lineage>
</organism>
<sequence length="275" mass="28674">MAQPNDGSPVADAWRDAAADAAHRIDRERGVVEPWSVDVLDGDVVVQYGDLRVATGGATGVAPAQLHAVLDHWVAWQREGGPGSWLVRDEEELLERRRLVDRSVSVYREAASLVAADLARTLGEVTVWTVVAAEHVTERPDAPQAGRPPVPTIEVAVETLAGGGVFGVAPLEAPSLRAAVAALLSAGEDHLAEIVHGRWPRCAEHSAPMAPGDAAGPVPWTCAAGGHVVAEVGRLRGEHVLVAAQAPAVEEPAGLRLLPRGGDAPVAAPGGPRRE</sequence>
<feature type="compositionally biased region" description="Low complexity" evidence="1">
    <location>
        <begin position="259"/>
        <end position="275"/>
    </location>
</feature>
<protein>
    <submittedName>
        <fullName evidence="2">Uncharacterized protein</fullName>
    </submittedName>
</protein>
<comment type="caution">
    <text evidence="2">The sequence shown here is derived from an EMBL/GenBank/DDBJ whole genome shotgun (WGS) entry which is preliminary data.</text>
</comment>
<proteinExistence type="predicted"/>